<dbReference type="GO" id="GO:0006426">
    <property type="term" value="P:glycyl-tRNA aminoacylation"/>
    <property type="evidence" value="ECO:0007669"/>
    <property type="project" value="UniProtKB-UniRule"/>
</dbReference>
<dbReference type="InterPro" id="IPR022961">
    <property type="entry name" value="Gly_tRNA_ligase_bac"/>
</dbReference>
<dbReference type="CDD" id="cd00858">
    <property type="entry name" value="GlyRS_anticodon"/>
    <property type="match status" value="1"/>
</dbReference>
<dbReference type="Pfam" id="PF00587">
    <property type="entry name" value="tRNA-synt_2b"/>
    <property type="match status" value="1"/>
</dbReference>
<feature type="binding site" evidence="8">
    <location>
        <position position="172"/>
    </location>
    <ligand>
        <name>substrate</name>
    </ligand>
</feature>
<dbReference type="Gene3D" id="3.40.50.800">
    <property type="entry name" value="Anticodon-binding domain"/>
    <property type="match status" value="1"/>
</dbReference>
<evidence type="ECO:0000313" key="11">
    <source>
        <dbReference type="Proteomes" id="UP000034137"/>
    </source>
</evidence>
<evidence type="ECO:0000259" key="9">
    <source>
        <dbReference type="PROSITE" id="PS50862"/>
    </source>
</evidence>
<dbReference type="InterPro" id="IPR006195">
    <property type="entry name" value="aa-tRNA-synth_II"/>
</dbReference>
<feature type="domain" description="Aminoacyl-transfer RNA synthetases class-II family profile" evidence="9">
    <location>
        <begin position="10"/>
        <end position="368"/>
    </location>
</feature>
<keyword evidence="3 8" id="KW-0436">Ligase</keyword>
<keyword evidence="5 8" id="KW-0067">ATP-binding</keyword>
<evidence type="ECO:0000256" key="6">
    <source>
        <dbReference type="ARBA" id="ARBA00022917"/>
    </source>
</evidence>
<dbReference type="GO" id="GO:0005737">
    <property type="term" value="C:cytoplasm"/>
    <property type="evidence" value="ECO:0007669"/>
    <property type="project" value="UniProtKB-SubCell"/>
</dbReference>
<dbReference type="GO" id="GO:0015966">
    <property type="term" value="P:diadenosine tetraphosphate biosynthetic process"/>
    <property type="evidence" value="ECO:0007669"/>
    <property type="project" value="UniProtKB-ARBA"/>
</dbReference>
<feature type="binding site" evidence="8">
    <location>
        <begin position="294"/>
        <end position="295"/>
    </location>
    <ligand>
        <name>ATP</name>
        <dbReference type="ChEBI" id="CHEBI:30616"/>
    </ligand>
</feature>
<dbReference type="PROSITE" id="PS50862">
    <property type="entry name" value="AA_TRNA_LIGASE_II"/>
    <property type="match status" value="1"/>
</dbReference>
<feature type="binding site" evidence="8">
    <location>
        <begin position="337"/>
        <end position="340"/>
    </location>
    <ligand>
        <name>ATP</name>
        <dbReference type="ChEBI" id="CHEBI:30616"/>
    </ligand>
</feature>
<dbReference type="InterPro" id="IPR004154">
    <property type="entry name" value="Anticodon-bd"/>
</dbReference>
<accession>A0A0G0T558</accession>
<dbReference type="GO" id="GO:0004081">
    <property type="term" value="F:bis(5'-nucleosyl)-tetraphosphatase (asymmetrical) activity"/>
    <property type="evidence" value="ECO:0007669"/>
    <property type="project" value="UniProtKB-ARBA"/>
</dbReference>
<dbReference type="AlphaFoldDB" id="A0A0G0T558"/>
<comment type="function">
    <text evidence="8">Catalyzes the attachment of glycine to tRNA(Gly).</text>
</comment>
<sequence>MSEKKKVTMEQIVSLCKRRGFVFPGSEIYGGMANSWDYGPYGIELKNNIAKSWWKTFVQERDDVVGLDSAIITNPKVWVASGHVANFNDPLVDCKGCKTRHRGDKLLEEKIGVDETAAIPFEEVGKKLNELKIVCPNCGKTDWTDARKFNLLFETQVGVLADTKNIAYLRGETAQGIFINFKNISNTMRKKLPFGVAQVGKAFRNEITPGNFIFRTREFEQMEIEYFIRPPKTENEWREPFEAWMEDIKRFFSDKLGLSDENMRWRRHDENERSFYSKDTFDVEYLFPSLGWGELHGFAYRTDYDLNQHIKHSGADLTYVDDEGNKFVPHCIEPSFGLTRTLLAVLAEAYNEEEVGENDTRIVMKFKPALAPIKVAVFPLLKNKPVLVEKAQEIYKNLKPLFMCEFDDNGNVGKRYRRQDEIGTPFCVTVDFDTIEKDNSVTVRDRDSMEQVRVKVEELEGYLAQKLQ</sequence>
<dbReference type="FunFam" id="3.40.50.800:FF:000002">
    <property type="entry name" value="Glycine--tRNA ligase"/>
    <property type="match status" value="1"/>
</dbReference>
<name>A0A0G0T558_9BACT</name>
<reference evidence="10 11" key="1">
    <citation type="journal article" date="2015" name="Nature">
        <title>rRNA introns, odd ribosomes, and small enigmatic genomes across a large radiation of phyla.</title>
        <authorList>
            <person name="Brown C.T."/>
            <person name="Hug L.A."/>
            <person name="Thomas B.C."/>
            <person name="Sharon I."/>
            <person name="Castelle C.J."/>
            <person name="Singh A."/>
            <person name="Wilkins M.J."/>
            <person name="Williams K.H."/>
            <person name="Banfield J.F."/>
        </authorList>
    </citation>
    <scope>NUCLEOTIDE SEQUENCE [LARGE SCALE GENOMIC DNA]</scope>
</reference>
<keyword evidence="2 8" id="KW-0963">Cytoplasm</keyword>
<organism evidence="10 11">
    <name type="scientific">Candidatus Falkowbacteria bacterium GW2011_GWF2_39_8</name>
    <dbReference type="NCBI Taxonomy" id="1618642"/>
    <lineage>
        <taxon>Bacteria</taxon>
        <taxon>Candidatus Falkowiibacteriota</taxon>
    </lineage>
</organism>
<dbReference type="EMBL" id="LBXO01000016">
    <property type="protein sequence ID" value="KKR33007.1"/>
    <property type="molecule type" value="Genomic_DNA"/>
</dbReference>
<gene>
    <name evidence="8" type="primary">glyQS</name>
    <name evidence="10" type="ORF">UT64_C0016G0004</name>
</gene>
<dbReference type="PATRIC" id="fig|1618642.3.peg.393"/>
<dbReference type="SUPFAM" id="SSF52954">
    <property type="entry name" value="Class II aaRS ABD-related"/>
    <property type="match status" value="1"/>
</dbReference>
<keyword evidence="4 8" id="KW-0547">Nucleotide-binding</keyword>
<dbReference type="Gene3D" id="3.30.930.10">
    <property type="entry name" value="Bira Bifunctional Protein, Domain 2"/>
    <property type="match status" value="1"/>
</dbReference>
<comment type="subcellular location">
    <subcellularLocation>
        <location evidence="8">Cytoplasm</location>
    </subcellularLocation>
</comment>
<dbReference type="HAMAP" id="MF_00253_B">
    <property type="entry name" value="Gly_tRNA_synth_B"/>
    <property type="match status" value="1"/>
</dbReference>
<dbReference type="InterPro" id="IPR033731">
    <property type="entry name" value="GlyRS-like_core"/>
</dbReference>
<evidence type="ECO:0000313" key="10">
    <source>
        <dbReference type="EMBL" id="KKR33007.1"/>
    </source>
</evidence>
<feature type="binding site" evidence="8">
    <location>
        <position position="102"/>
    </location>
    <ligand>
        <name>substrate</name>
    </ligand>
</feature>
<keyword evidence="6 8" id="KW-0648">Protein biosynthesis</keyword>
<dbReference type="PANTHER" id="PTHR10745:SF8">
    <property type="entry name" value="DNA POLYMERASE SUBUNIT GAMMA-2, MITOCHONDRIAL"/>
    <property type="match status" value="1"/>
</dbReference>
<dbReference type="PRINTS" id="PR01043">
    <property type="entry name" value="TRNASYNTHGLY"/>
</dbReference>
<dbReference type="NCBIfam" id="NF003211">
    <property type="entry name" value="PRK04173.1"/>
    <property type="match status" value="1"/>
</dbReference>
<protein>
    <recommendedName>
        <fullName evidence="8">Glycine--tRNA ligase</fullName>
        <ecNumber evidence="8">6.1.1.14</ecNumber>
    </recommendedName>
    <alternativeName>
        <fullName evidence="8">Glycyl-tRNA synthetase</fullName>
        <shortName evidence="8">GlyRS</shortName>
    </alternativeName>
</protein>
<evidence type="ECO:0000256" key="8">
    <source>
        <dbReference type="HAMAP-Rule" id="MF_00253"/>
    </source>
</evidence>
<feature type="binding site" evidence="8">
    <location>
        <begin position="214"/>
        <end position="219"/>
    </location>
    <ligand>
        <name>ATP</name>
        <dbReference type="ChEBI" id="CHEBI:30616"/>
    </ligand>
</feature>
<dbReference type="GO" id="GO:0005524">
    <property type="term" value="F:ATP binding"/>
    <property type="evidence" value="ECO:0007669"/>
    <property type="project" value="UniProtKB-UniRule"/>
</dbReference>
<dbReference type="Pfam" id="PF03129">
    <property type="entry name" value="HGTP_anticodon"/>
    <property type="match status" value="1"/>
</dbReference>
<evidence type="ECO:0000256" key="4">
    <source>
        <dbReference type="ARBA" id="ARBA00022741"/>
    </source>
</evidence>
<comment type="catalytic activity">
    <reaction evidence="8">
        <text>tRNA(Gly) + glycine + ATP = glycyl-tRNA(Gly) + AMP + diphosphate</text>
        <dbReference type="Rhea" id="RHEA:16013"/>
        <dbReference type="Rhea" id="RHEA-COMP:9664"/>
        <dbReference type="Rhea" id="RHEA-COMP:9683"/>
        <dbReference type="ChEBI" id="CHEBI:30616"/>
        <dbReference type="ChEBI" id="CHEBI:33019"/>
        <dbReference type="ChEBI" id="CHEBI:57305"/>
        <dbReference type="ChEBI" id="CHEBI:78442"/>
        <dbReference type="ChEBI" id="CHEBI:78522"/>
        <dbReference type="ChEBI" id="CHEBI:456215"/>
        <dbReference type="EC" id="6.1.1.14"/>
    </reaction>
</comment>
<evidence type="ECO:0000256" key="2">
    <source>
        <dbReference type="ARBA" id="ARBA00022490"/>
    </source>
</evidence>
<evidence type="ECO:0000256" key="7">
    <source>
        <dbReference type="ARBA" id="ARBA00023146"/>
    </source>
</evidence>
<proteinExistence type="inferred from homology"/>
<dbReference type="CDD" id="cd00774">
    <property type="entry name" value="GlyRS-like_core"/>
    <property type="match status" value="1"/>
</dbReference>
<dbReference type="GO" id="GO:0004820">
    <property type="term" value="F:glycine-tRNA ligase activity"/>
    <property type="evidence" value="ECO:0007669"/>
    <property type="project" value="UniProtKB-UniRule"/>
</dbReference>
<feature type="binding site" evidence="8">
    <location>
        <begin position="204"/>
        <end position="206"/>
    </location>
    <ligand>
        <name>ATP</name>
        <dbReference type="ChEBI" id="CHEBI:30616"/>
    </ligand>
</feature>
<dbReference type="InterPro" id="IPR036621">
    <property type="entry name" value="Anticodon-bd_dom_sf"/>
</dbReference>
<dbReference type="Proteomes" id="UP000034137">
    <property type="component" value="Unassembled WGS sequence"/>
</dbReference>
<dbReference type="PANTHER" id="PTHR10745">
    <property type="entry name" value="GLYCYL-TRNA SYNTHETASE/DNA POLYMERASE SUBUNIT GAMMA-2"/>
    <property type="match status" value="1"/>
</dbReference>
<dbReference type="InterPro" id="IPR027031">
    <property type="entry name" value="Gly-tRNA_synthase/POLG2"/>
</dbReference>
<feature type="binding site" evidence="8">
    <location>
        <begin position="333"/>
        <end position="337"/>
    </location>
    <ligand>
        <name>substrate</name>
    </ligand>
</feature>
<comment type="similarity">
    <text evidence="1 8">Belongs to the class-II aminoacyl-tRNA synthetase family.</text>
</comment>
<dbReference type="EC" id="6.1.1.14" evidence="8"/>
<dbReference type="SUPFAM" id="SSF55681">
    <property type="entry name" value="Class II aaRS and biotin synthetases"/>
    <property type="match status" value="1"/>
</dbReference>
<evidence type="ECO:0000256" key="1">
    <source>
        <dbReference type="ARBA" id="ARBA00008226"/>
    </source>
</evidence>
<keyword evidence="7 8" id="KW-0030">Aminoacyl-tRNA synthetase</keyword>
<comment type="subunit">
    <text evidence="8">Homodimer.</text>
</comment>
<dbReference type="NCBIfam" id="TIGR00389">
    <property type="entry name" value="glyS_dimeric"/>
    <property type="match status" value="1"/>
</dbReference>
<dbReference type="InterPro" id="IPR002315">
    <property type="entry name" value="tRNA-synt_gly"/>
</dbReference>
<dbReference type="InterPro" id="IPR045864">
    <property type="entry name" value="aa-tRNA-synth_II/BPL/LPL"/>
</dbReference>
<feature type="binding site" evidence="8">
    <location>
        <begin position="219"/>
        <end position="223"/>
    </location>
    <ligand>
        <name>substrate</name>
    </ligand>
</feature>
<dbReference type="InterPro" id="IPR002314">
    <property type="entry name" value="aa-tRNA-synt_IIb"/>
</dbReference>
<evidence type="ECO:0000256" key="3">
    <source>
        <dbReference type="ARBA" id="ARBA00022598"/>
    </source>
</evidence>
<dbReference type="GO" id="GO:1990742">
    <property type="term" value="C:microvesicle"/>
    <property type="evidence" value="ECO:0007669"/>
    <property type="project" value="UniProtKB-ARBA"/>
</dbReference>
<evidence type="ECO:0000256" key="5">
    <source>
        <dbReference type="ARBA" id="ARBA00022840"/>
    </source>
</evidence>
<comment type="caution">
    <text evidence="10">The sequence shown here is derived from an EMBL/GenBank/DDBJ whole genome shotgun (WGS) entry which is preliminary data.</text>
</comment>
<dbReference type="GO" id="GO:0070062">
    <property type="term" value="C:extracellular exosome"/>
    <property type="evidence" value="ECO:0007669"/>
    <property type="project" value="UniProtKB-ARBA"/>
</dbReference>